<evidence type="ECO:0000256" key="3">
    <source>
        <dbReference type="ARBA" id="ARBA00016774"/>
    </source>
</evidence>
<dbReference type="GO" id="GO:0018738">
    <property type="term" value="F:S-formylglutathione hydrolase activity"/>
    <property type="evidence" value="ECO:0007669"/>
    <property type="project" value="UniProtKB-EC"/>
</dbReference>
<dbReference type="InParanoid" id="A0A151Z2Y2"/>
<dbReference type="PANTHER" id="PTHR10061:SF0">
    <property type="entry name" value="S-FORMYLGLUTATHIONE HYDROLASE"/>
    <property type="match status" value="1"/>
</dbReference>
<dbReference type="Gene3D" id="3.40.50.1820">
    <property type="entry name" value="alpha/beta hydrolase"/>
    <property type="match status" value="1"/>
</dbReference>
<dbReference type="EMBL" id="LODT01000051">
    <property type="protein sequence ID" value="KYQ88309.1"/>
    <property type="molecule type" value="Genomic_DNA"/>
</dbReference>
<proteinExistence type="inferred from homology"/>
<dbReference type="InterPro" id="IPR014186">
    <property type="entry name" value="S-formylglutathione_hydrol"/>
</dbReference>
<comment type="catalytic activity">
    <reaction evidence="7">
        <text>S-formylglutathione + H2O = formate + glutathione + H(+)</text>
        <dbReference type="Rhea" id="RHEA:14961"/>
        <dbReference type="ChEBI" id="CHEBI:15377"/>
        <dbReference type="ChEBI" id="CHEBI:15378"/>
        <dbReference type="ChEBI" id="CHEBI:15740"/>
        <dbReference type="ChEBI" id="CHEBI:57688"/>
        <dbReference type="ChEBI" id="CHEBI:57925"/>
        <dbReference type="EC" id="3.1.2.12"/>
    </reaction>
</comment>
<sequence length="287" mass="32390">MDSLKELSKSRSFDGNVIRYSHESKELGCEMKFHIYVPPAALTQQKKVPVLWFLAGITSTDENFIIKSGAIRYASKEGLLLVCPDTSPRGCKIAGEDDSWDFGTGAGFYLDATQEPWSKNYRMYSYVSKELFQLVNSAFANWVQTDNHGMMGHSMGGCGALNLTFKNPGQYKSLSVFAPICDPSNGKLGAKCFKGYLGDNQDLWNQYNPSHLAKSYQGEKLDILIDQGTADEFLNTDLFPETLTKVQNPNLSFTLRYHEGYPHNYFFISTFVEDHFNHHSSKLNKFC</sequence>
<comment type="function">
    <text evidence="7">Serine hydrolase involved in the detoxification of formaldehyde.</text>
</comment>
<dbReference type="FunFam" id="3.40.50.1820:FF:000002">
    <property type="entry name" value="S-formylglutathione hydrolase"/>
    <property type="match status" value="1"/>
</dbReference>
<dbReference type="STRING" id="361077.A0A151Z2Y2"/>
<dbReference type="AlphaFoldDB" id="A0A151Z2Y2"/>
<dbReference type="OMA" id="PSDCPWG"/>
<keyword evidence="5 7" id="KW-0378">Hydrolase</keyword>
<feature type="active site" description="Charge relay system" evidence="6">
    <location>
        <position position="231"/>
    </location>
</feature>
<comment type="similarity">
    <text evidence="1 7">Belongs to the esterase D family.</text>
</comment>
<dbReference type="SUPFAM" id="SSF53474">
    <property type="entry name" value="alpha/beta-Hydrolases"/>
    <property type="match status" value="1"/>
</dbReference>
<keyword evidence="7" id="KW-0963">Cytoplasm</keyword>
<reference evidence="8 9" key="1">
    <citation type="submission" date="2015-12" db="EMBL/GenBank/DDBJ databases">
        <title>Dictyostelia acquired genes for synthesis and detection of signals that induce cell-type specialization by lateral gene transfer from prokaryotes.</title>
        <authorList>
            <person name="Gloeckner G."/>
            <person name="Schaap P."/>
        </authorList>
    </citation>
    <scope>NUCLEOTIDE SEQUENCE [LARGE SCALE GENOMIC DNA]</scope>
    <source>
        <strain evidence="8 9">TK</strain>
    </source>
</reference>
<evidence type="ECO:0000256" key="7">
    <source>
        <dbReference type="RuleBase" id="RU363068"/>
    </source>
</evidence>
<organism evidence="8 9">
    <name type="scientific">Tieghemostelium lacteum</name>
    <name type="common">Slime mold</name>
    <name type="synonym">Dictyostelium lacteum</name>
    <dbReference type="NCBI Taxonomy" id="361077"/>
    <lineage>
        <taxon>Eukaryota</taxon>
        <taxon>Amoebozoa</taxon>
        <taxon>Evosea</taxon>
        <taxon>Eumycetozoa</taxon>
        <taxon>Dictyostelia</taxon>
        <taxon>Dictyosteliales</taxon>
        <taxon>Raperosteliaceae</taxon>
        <taxon>Tieghemostelium</taxon>
    </lineage>
</organism>
<dbReference type="Proteomes" id="UP000076078">
    <property type="component" value="Unassembled WGS sequence"/>
</dbReference>
<dbReference type="FunCoup" id="A0A151Z2Y2">
    <property type="interactions" value="610"/>
</dbReference>
<comment type="caution">
    <text evidence="8">The sequence shown here is derived from an EMBL/GenBank/DDBJ whole genome shotgun (WGS) entry which is preliminary data.</text>
</comment>
<gene>
    <name evidence="8" type="ORF">DLAC_11005</name>
</gene>
<evidence type="ECO:0000256" key="5">
    <source>
        <dbReference type="ARBA" id="ARBA00022801"/>
    </source>
</evidence>
<evidence type="ECO:0000256" key="4">
    <source>
        <dbReference type="ARBA" id="ARBA00022487"/>
    </source>
</evidence>
<evidence type="ECO:0000313" key="8">
    <source>
        <dbReference type="EMBL" id="KYQ88309.1"/>
    </source>
</evidence>
<dbReference type="InterPro" id="IPR029058">
    <property type="entry name" value="AB_hydrolase_fold"/>
</dbReference>
<dbReference type="GO" id="GO:0046294">
    <property type="term" value="P:formaldehyde catabolic process"/>
    <property type="evidence" value="ECO:0007669"/>
    <property type="project" value="InterPro"/>
</dbReference>
<protein>
    <recommendedName>
        <fullName evidence="3 7">S-formylglutathione hydrolase</fullName>
        <ecNumber evidence="2 7">3.1.2.12</ecNumber>
    </recommendedName>
</protein>
<keyword evidence="9" id="KW-1185">Reference proteome</keyword>
<dbReference type="GO" id="GO:0005829">
    <property type="term" value="C:cytosol"/>
    <property type="evidence" value="ECO:0007669"/>
    <property type="project" value="TreeGrafter"/>
</dbReference>
<dbReference type="Pfam" id="PF00756">
    <property type="entry name" value="Esterase"/>
    <property type="match status" value="1"/>
</dbReference>
<name>A0A151Z2Y2_TIELA</name>
<feature type="active site" description="Charge relay system" evidence="6">
    <location>
        <position position="263"/>
    </location>
</feature>
<dbReference type="GO" id="GO:0052689">
    <property type="term" value="F:carboxylic ester hydrolase activity"/>
    <property type="evidence" value="ECO:0007669"/>
    <property type="project" value="UniProtKB-KW"/>
</dbReference>
<dbReference type="NCBIfam" id="TIGR02821">
    <property type="entry name" value="fghA_ester_D"/>
    <property type="match status" value="1"/>
</dbReference>
<accession>A0A151Z2Y2</accession>
<feature type="active site" description="Charge relay system" evidence="6">
    <location>
        <position position="154"/>
    </location>
</feature>
<evidence type="ECO:0000313" key="9">
    <source>
        <dbReference type="Proteomes" id="UP000076078"/>
    </source>
</evidence>
<dbReference type="PANTHER" id="PTHR10061">
    <property type="entry name" value="S-FORMYLGLUTATHIONE HYDROLASE"/>
    <property type="match status" value="1"/>
</dbReference>
<keyword evidence="4 7" id="KW-0719">Serine esterase</keyword>
<comment type="subcellular location">
    <subcellularLocation>
        <location evidence="7">Cytoplasm</location>
    </subcellularLocation>
</comment>
<evidence type="ECO:0000256" key="2">
    <source>
        <dbReference type="ARBA" id="ARBA00012479"/>
    </source>
</evidence>
<dbReference type="OrthoDB" id="420518at2759"/>
<evidence type="ECO:0000256" key="6">
    <source>
        <dbReference type="PIRSR" id="PIRSR614186-1"/>
    </source>
</evidence>
<evidence type="ECO:0000256" key="1">
    <source>
        <dbReference type="ARBA" id="ARBA00005622"/>
    </source>
</evidence>
<dbReference type="InterPro" id="IPR000801">
    <property type="entry name" value="Esterase-like"/>
</dbReference>
<dbReference type="EC" id="3.1.2.12" evidence="2 7"/>